<evidence type="ECO:0000313" key="5">
    <source>
        <dbReference type="Proteomes" id="UP000054007"/>
    </source>
</evidence>
<dbReference type="STRING" id="1314674.A0A0D7BM44"/>
<keyword evidence="2" id="KW-0472">Membrane</keyword>
<evidence type="ECO:0000256" key="2">
    <source>
        <dbReference type="SAM" id="Phobius"/>
    </source>
</evidence>
<keyword evidence="2" id="KW-1133">Transmembrane helix</keyword>
<feature type="domain" description="DUF6534" evidence="3">
    <location>
        <begin position="183"/>
        <end position="267"/>
    </location>
</feature>
<protein>
    <recommendedName>
        <fullName evidence="3">DUF6534 domain-containing protein</fullName>
    </recommendedName>
</protein>
<organism evidence="4 5">
    <name type="scientific">Cylindrobasidium torrendii FP15055 ss-10</name>
    <dbReference type="NCBI Taxonomy" id="1314674"/>
    <lineage>
        <taxon>Eukaryota</taxon>
        <taxon>Fungi</taxon>
        <taxon>Dikarya</taxon>
        <taxon>Basidiomycota</taxon>
        <taxon>Agaricomycotina</taxon>
        <taxon>Agaricomycetes</taxon>
        <taxon>Agaricomycetidae</taxon>
        <taxon>Agaricales</taxon>
        <taxon>Marasmiineae</taxon>
        <taxon>Physalacriaceae</taxon>
        <taxon>Cylindrobasidium</taxon>
    </lineage>
</organism>
<sequence length="356" mass="39871">MAKGPAEVAHGPMLIGFVFNILLYGIMMTQVYLYYVTFKRFVFQPPPVVKANGRLLFRDHIWMKLFVALLFVLDTLNAAFDFAYMYESLVIHFGDIPFLNNADWVFATDPVLTGIIACLVQLFFVWRIKVLTGNYLFVAVVTLATLAGCAGGIATTVEVIQQPRFTLFQNFKSVVILWLAAECVADISITGILVWHLRKHKSGFNQSDEVIDRIIRLTMQTGMLTSICASLDLIFFLCDPTGTHLIFNFPLSKLYTNSLMSTLNARRPMGSQYTKSSQASSSHATPGTTDSILSVPSRYWSNDPMGRGRTKPLSQDRSVVVHVESHELRQMDSVNAVMKAEPLEEGYDIGKQTLDV</sequence>
<evidence type="ECO:0000259" key="3">
    <source>
        <dbReference type="Pfam" id="PF20152"/>
    </source>
</evidence>
<dbReference type="EMBL" id="KN880457">
    <property type="protein sequence ID" value="KIY71204.1"/>
    <property type="molecule type" value="Genomic_DNA"/>
</dbReference>
<dbReference type="Pfam" id="PF20152">
    <property type="entry name" value="DUF6534"/>
    <property type="match status" value="1"/>
</dbReference>
<feature type="transmembrane region" description="Helical" evidence="2">
    <location>
        <begin position="61"/>
        <end position="84"/>
    </location>
</feature>
<dbReference type="OrthoDB" id="3183258at2759"/>
<gene>
    <name evidence="4" type="ORF">CYLTODRAFT_487422</name>
</gene>
<accession>A0A0D7BM44</accession>
<evidence type="ECO:0000256" key="1">
    <source>
        <dbReference type="SAM" id="MobiDB-lite"/>
    </source>
</evidence>
<feature type="transmembrane region" description="Helical" evidence="2">
    <location>
        <begin position="135"/>
        <end position="155"/>
    </location>
</feature>
<name>A0A0D7BM44_9AGAR</name>
<keyword evidence="5" id="KW-1185">Reference proteome</keyword>
<dbReference type="AlphaFoldDB" id="A0A0D7BM44"/>
<dbReference type="PANTHER" id="PTHR40465:SF1">
    <property type="entry name" value="DUF6534 DOMAIN-CONTAINING PROTEIN"/>
    <property type="match status" value="1"/>
</dbReference>
<reference evidence="4 5" key="1">
    <citation type="journal article" date="2015" name="Fungal Genet. Biol.">
        <title>Evolution of novel wood decay mechanisms in Agaricales revealed by the genome sequences of Fistulina hepatica and Cylindrobasidium torrendii.</title>
        <authorList>
            <person name="Floudas D."/>
            <person name="Held B.W."/>
            <person name="Riley R."/>
            <person name="Nagy L.G."/>
            <person name="Koehler G."/>
            <person name="Ransdell A.S."/>
            <person name="Younus H."/>
            <person name="Chow J."/>
            <person name="Chiniquy J."/>
            <person name="Lipzen A."/>
            <person name="Tritt A."/>
            <person name="Sun H."/>
            <person name="Haridas S."/>
            <person name="LaButti K."/>
            <person name="Ohm R.A."/>
            <person name="Kues U."/>
            <person name="Blanchette R.A."/>
            <person name="Grigoriev I.V."/>
            <person name="Minto R.E."/>
            <person name="Hibbett D.S."/>
        </authorList>
    </citation>
    <scope>NUCLEOTIDE SEQUENCE [LARGE SCALE GENOMIC DNA]</scope>
    <source>
        <strain evidence="4 5">FP15055 ss-10</strain>
    </source>
</reference>
<feature type="transmembrane region" description="Helical" evidence="2">
    <location>
        <begin position="12"/>
        <end position="35"/>
    </location>
</feature>
<keyword evidence="2" id="KW-0812">Transmembrane</keyword>
<dbReference type="Proteomes" id="UP000054007">
    <property type="component" value="Unassembled WGS sequence"/>
</dbReference>
<feature type="transmembrane region" description="Helical" evidence="2">
    <location>
        <begin position="175"/>
        <end position="197"/>
    </location>
</feature>
<feature type="compositionally biased region" description="Low complexity" evidence="1">
    <location>
        <begin position="271"/>
        <end position="285"/>
    </location>
</feature>
<evidence type="ECO:0000313" key="4">
    <source>
        <dbReference type="EMBL" id="KIY71204.1"/>
    </source>
</evidence>
<dbReference type="InterPro" id="IPR045339">
    <property type="entry name" value="DUF6534"/>
</dbReference>
<feature type="region of interest" description="Disordered" evidence="1">
    <location>
        <begin position="270"/>
        <end position="297"/>
    </location>
</feature>
<dbReference type="PANTHER" id="PTHR40465">
    <property type="entry name" value="CHROMOSOME 1, WHOLE GENOME SHOTGUN SEQUENCE"/>
    <property type="match status" value="1"/>
</dbReference>
<proteinExistence type="predicted"/>
<feature type="transmembrane region" description="Helical" evidence="2">
    <location>
        <begin position="104"/>
        <end position="126"/>
    </location>
</feature>